<evidence type="ECO:0000313" key="1">
    <source>
        <dbReference type="EMBL" id="CAH1419355.1"/>
    </source>
</evidence>
<evidence type="ECO:0000313" key="2">
    <source>
        <dbReference type="Proteomes" id="UP001157418"/>
    </source>
</evidence>
<dbReference type="EMBL" id="CAKMRJ010000282">
    <property type="protein sequence ID" value="CAH1419355.1"/>
    <property type="molecule type" value="Genomic_DNA"/>
</dbReference>
<keyword evidence="2" id="KW-1185">Reference proteome</keyword>
<organism evidence="1 2">
    <name type="scientific">Lactuca virosa</name>
    <dbReference type="NCBI Taxonomy" id="75947"/>
    <lineage>
        <taxon>Eukaryota</taxon>
        <taxon>Viridiplantae</taxon>
        <taxon>Streptophyta</taxon>
        <taxon>Embryophyta</taxon>
        <taxon>Tracheophyta</taxon>
        <taxon>Spermatophyta</taxon>
        <taxon>Magnoliopsida</taxon>
        <taxon>eudicotyledons</taxon>
        <taxon>Gunneridae</taxon>
        <taxon>Pentapetalae</taxon>
        <taxon>asterids</taxon>
        <taxon>campanulids</taxon>
        <taxon>Asterales</taxon>
        <taxon>Asteraceae</taxon>
        <taxon>Cichorioideae</taxon>
        <taxon>Cichorieae</taxon>
        <taxon>Lactucinae</taxon>
        <taxon>Lactuca</taxon>
    </lineage>
</organism>
<proteinExistence type="predicted"/>
<sequence length="156" mass="17622">MDASERSGKHTISKAKNKVSYSIYKQKGHNKATCSQVPWSTKTNETKKQKIIQTQESVNIRPQSREDEVMVEAGEEVIRTSKDRKVLGVNADTKGVRVNARVHHGHNVRSPTTRKKSERIIKFKLSKRIKGEGSSVGTAMELHWLMFLFIACVCVT</sequence>
<name>A0AAU9MBQ1_9ASTR</name>
<comment type="caution">
    <text evidence="1">The sequence shown here is derived from an EMBL/GenBank/DDBJ whole genome shotgun (WGS) entry which is preliminary data.</text>
</comment>
<protein>
    <submittedName>
        <fullName evidence="1">Uncharacterized protein</fullName>
    </submittedName>
</protein>
<gene>
    <name evidence="1" type="ORF">LVIROSA_LOCUS6889</name>
</gene>
<dbReference type="AlphaFoldDB" id="A0AAU9MBQ1"/>
<reference evidence="1 2" key="1">
    <citation type="submission" date="2022-01" db="EMBL/GenBank/DDBJ databases">
        <authorList>
            <person name="Xiong W."/>
            <person name="Schranz E."/>
        </authorList>
    </citation>
    <scope>NUCLEOTIDE SEQUENCE [LARGE SCALE GENOMIC DNA]</scope>
</reference>
<dbReference type="Proteomes" id="UP001157418">
    <property type="component" value="Unassembled WGS sequence"/>
</dbReference>
<accession>A0AAU9MBQ1</accession>